<evidence type="ECO:0000313" key="2">
    <source>
        <dbReference type="EMBL" id="TEB26779.1"/>
    </source>
</evidence>
<feature type="region of interest" description="Disordered" evidence="1">
    <location>
        <begin position="591"/>
        <end position="653"/>
    </location>
</feature>
<organism evidence="2 3">
    <name type="scientific">Coprinellus micaceus</name>
    <name type="common">Glistening ink-cap mushroom</name>
    <name type="synonym">Coprinus micaceus</name>
    <dbReference type="NCBI Taxonomy" id="71717"/>
    <lineage>
        <taxon>Eukaryota</taxon>
        <taxon>Fungi</taxon>
        <taxon>Dikarya</taxon>
        <taxon>Basidiomycota</taxon>
        <taxon>Agaricomycotina</taxon>
        <taxon>Agaricomycetes</taxon>
        <taxon>Agaricomycetidae</taxon>
        <taxon>Agaricales</taxon>
        <taxon>Agaricineae</taxon>
        <taxon>Psathyrellaceae</taxon>
        <taxon>Coprinellus</taxon>
    </lineage>
</organism>
<gene>
    <name evidence="2" type="ORF">FA13DRAFT_1712957</name>
</gene>
<feature type="compositionally biased region" description="Low complexity" evidence="1">
    <location>
        <begin position="625"/>
        <end position="641"/>
    </location>
</feature>
<feature type="compositionally biased region" description="Basic and acidic residues" evidence="1">
    <location>
        <begin position="141"/>
        <end position="150"/>
    </location>
</feature>
<feature type="compositionally biased region" description="Basic and acidic residues" evidence="1">
    <location>
        <begin position="939"/>
        <end position="948"/>
    </location>
</feature>
<sequence>MPDSLTPEKCCFIEAEYEGWVKQQSNLALFDGHFFSQRSFEESFIAPVTEQLSTTYRGGHLQSCDRNAIAGYCGKLHQWPTGSRQMLGSVRHDSLEWGFGDAQWLSYQRSSLDRIVTTTSQPPNTKELYARMEETTESMEEAARAADGESHGGPSAHVPPTSPPLRALRPAMSTKAKQHFISQLRGKRGKAGGVRKYTFNDGEQAILDAGRKEWARGQVKAKELKDRLYNDIKDLYLKENEKRMDDWERDSLRRAVYTFVQLRCKQRSKAARVGTRRLTWREVLYYEKHQEVAKAKKKLMTKTGKPAFHVHQQAITLVSKKLSSADVAKLKVIASAWNLTGPPNDYKVRNALKKLDKRTQEFARDVLTQHGAIYFFMYVFKGVDGGIQTGTQEWTNLFRGCSFDLEKRKQWDASGAFAIWDLWAKDFLLGEDGAAARPGPADLVNGKDPALFQLEWNADDQPLLPNLNHKKFDKAAVHMKYSTWVAAVFRAFVSYWYGVGCGVVGRRVKVPWKFLKEHSITDWIAEEFVPEGSERLGDPDKDMNGLEELLLLLEHWYERQESSEAEVLRFHHVAEPIPGQNKKYRRVLAADDPDNFKLPPRPDAVDSGSEEEDVVDNAEVRRAASEGSEAEGVAHTQQKGPQGRGGTRGRGSHEANLGAIAQAERSVQKGGAYAGTPGSNPSAREGHGPRRRRKSGLLGSPADSNHSGVDVAKTKPRRKARGTRIQSDDEAGPRAGAPDAPDAQYRFVEGGSKYEVEENFERDVAGILGEELPPGGNPVDRSPFDDEGVSPGPEIQADGPFSGRGPLLSFASHPPSEEEGSDTPLAQKANKSKNDDSDSDSHSDVDDITRMLDRIEESEEEPEQPRREETPTPESSRLGVGGMRGATKVKATMKTQKSGTTKNAGQGPAEKWQRKAATATQGKRKVRDEDDEVPQASKKVKESTEGVTRKTRAQVGKQTVAPQTLPLSETLTRVTRACSATNTPTTHATPDTARRNPPRHTAGRALSPVPESPSRGSAKRKPRPRMVTKQNKPPPDGRDEWDLSGRQKQSRI</sequence>
<feature type="region of interest" description="Disordered" evidence="1">
    <location>
        <begin position="134"/>
        <end position="164"/>
    </location>
</feature>
<evidence type="ECO:0000256" key="1">
    <source>
        <dbReference type="SAM" id="MobiDB-lite"/>
    </source>
</evidence>
<keyword evidence="3" id="KW-1185">Reference proteome</keyword>
<dbReference type="Proteomes" id="UP000298030">
    <property type="component" value="Unassembled WGS sequence"/>
</dbReference>
<comment type="caution">
    <text evidence="2">The sequence shown here is derived from an EMBL/GenBank/DDBJ whole genome shotgun (WGS) entry which is preliminary data.</text>
</comment>
<feature type="compositionally biased region" description="Basic residues" evidence="1">
    <location>
        <begin position="1017"/>
        <end position="1026"/>
    </location>
</feature>
<feature type="compositionally biased region" description="Polar residues" evidence="1">
    <location>
        <begin position="893"/>
        <end position="904"/>
    </location>
</feature>
<dbReference type="AlphaFoldDB" id="A0A4Y7SZW4"/>
<feature type="region of interest" description="Disordered" evidence="1">
    <location>
        <begin position="665"/>
        <end position="748"/>
    </location>
</feature>
<feature type="compositionally biased region" description="Basic and acidic residues" evidence="1">
    <location>
        <begin position="1035"/>
        <end position="1045"/>
    </location>
</feature>
<protein>
    <submittedName>
        <fullName evidence="2">Uncharacterized protein</fullName>
    </submittedName>
</protein>
<name>A0A4Y7SZW4_COPMI</name>
<accession>A0A4Y7SZW4</accession>
<feature type="compositionally biased region" description="Low complexity" evidence="1">
    <location>
        <begin position="733"/>
        <end position="743"/>
    </location>
</feature>
<reference evidence="2 3" key="1">
    <citation type="journal article" date="2019" name="Nat. Ecol. Evol.">
        <title>Megaphylogeny resolves global patterns of mushroom evolution.</title>
        <authorList>
            <person name="Varga T."/>
            <person name="Krizsan K."/>
            <person name="Foldi C."/>
            <person name="Dima B."/>
            <person name="Sanchez-Garcia M."/>
            <person name="Sanchez-Ramirez S."/>
            <person name="Szollosi G.J."/>
            <person name="Szarkandi J.G."/>
            <person name="Papp V."/>
            <person name="Albert L."/>
            <person name="Andreopoulos W."/>
            <person name="Angelini C."/>
            <person name="Antonin V."/>
            <person name="Barry K.W."/>
            <person name="Bougher N.L."/>
            <person name="Buchanan P."/>
            <person name="Buyck B."/>
            <person name="Bense V."/>
            <person name="Catcheside P."/>
            <person name="Chovatia M."/>
            <person name="Cooper J."/>
            <person name="Damon W."/>
            <person name="Desjardin D."/>
            <person name="Finy P."/>
            <person name="Geml J."/>
            <person name="Haridas S."/>
            <person name="Hughes K."/>
            <person name="Justo A."/>
            <person name="Karasinski D."/>
            <person name="Kautmanova I."/>
            <person name="Kiss B."/>
            <person name="Kocsube S."/>
            <person name="Kotiranta H."/>
            <person name="LaButti K.M."/>
            <person name="Lechner B.E."/>
            <person name="Liimatainen K."/>
            <person name="Lipzen A."/>
            <person name="Lukacs Z."/>
            <person name="Mihaltcheva S."/>
            <person name="Morgado L.N."/>
            <person name="Niskanen T."/>
            <person name="Noordeloos M.E."/>
            <person name="Ohm R.A."/>
            <person name="Ortiz-Santana B."/>
            <person name="Ovrebo C."/>
            <person name="Racz N."/>
            <person name="Riley R."/>
            <person name="Savchenko A."/>
            <person name="Shiryaev A."/>
            <person name="Soop K."/>
            <person name="Spirin V."/>
            <person name="Szebenyi C."/>
            <person name="Tomsovsky M."/>
            <person name="Tulloss R.E."/>
            <person name="Uehling J."/>
            <person name="Grigoriev I.V."/>
            <person name="Vagvolgyi C."/>
            <person name="Papp T."/>
            <person name="Martin F.M."/>
            <person name="Miettinen O."/>
            <person name="Hibbett D.S."/>
            <person name="Nagy L.G."/>
        </authorList>
    </citation>
    <scope>NUCLEOTIDE SEQUENCE [LARGE SCALE GENOMIC DNA]</scope>
    <source>
        <strain evidence="2 3">FP101781</strain>
    </source>
</reference>
<feature type="compositionally biased region" description="Low complexity" evidence="1">
    <location>
        <begin position="980"/>
        <end position="991"/>
    </location>
</feature>
<feature type="compositionally biased region" description="Basic and acidic residues" evidence="1">
    <location>
        <begin position="832"/>
        <end position="855"/>
    </location>
</feature>
<evidence type="ECO:0000313" key="3">
    <source>
        <dbReference type="Proteomes" id="UP000298030"/>
    </source>
</evidence>
<proteinExistence type="predicted"/>
<feature type="compositionally biased region" description="Polar residues" evidence="1">
    <location>
        <begin position="956"/>
        <end position="973"/>
    </location>
</feature>
<feature type="region of interest" description="Disordered" evidence="1">
    <location>
        <begin position="764"/>
        <end position="1052"/>
    </location>
</feature>
<dbReference type="EMBL" id="QPFP01000045">
    <property type="protein sequence ID" value="TEB26779.1"/>
    <property type="molecule type" value="Genomic_DNA"/>
</dbReference>
<dbReference type="STRING" id="71717.A0A4Y7SZW4"/>